<dbReference type="GO" id="GO:0000160">
    <property type="term" value="P:phosphorelay signal transduction system"/>
    <property type="evidence" value="ECO:0007669"/>
    <property type="project" value="InterPro"/>
</dbReference>
<dbReference type="Pfam" id="PF00072">
    <property type="entry name" value="Response_reg"/>
    <property type="match status" value="1"/>
</dbReference>
<dbReference type="SMART" id="SM00267">
    <property type="entry name" value="GGDEF"/>
    <property type="match status" value="1"/>
</dbReference>
<comment type="catalytic activity">
    <reaction evidence="2">
        <text>2 GTP = 3',3'-c-di-GMP + 2 diphosphate</text>
        <dbReference type="Rhea" id="RHEA:24898"/>
        <dbReference type="ChEBI" id="CHEBI:33019"/>
        <dbReference type="ChEBI" id="CHEBI:37565"/>
        <dbReference type="ChEBI" id="CHEBI:58805"/>
        <dbReference type="EC" id="2.7.7.65"/>
    </reaction>
</comment>
<dbReference type="NCBIfam" id="TIGR00254">
    <property type="entry name" value="GGDEF"/>
    <property type="match status" value="1"/>
</dbReference>
<dbReference type="FunFam" id="3.30.70.270:FF:000001">
    <property type="entry name" value="Diguanylate cyclase domain protein"/>
    <property type="match status" value="1"/>
</dbReference>
<dbReference type="SUPFAM" id="SSF52172">
    <property type="entry name" value="CheY-like"/>
    <property type="match status" value="2"/>
</dbReference>
<evidence type="ECO:0000256" key="1">
    <source>
        <dbReference type="ARBA" id="ARBA00012528"/>
    </source>
</evidence>
<dbReference type="InterPro" id="IPR011006">
    <property type="entry name" value="CheY-like_superfamily"/>
</dbReference>
<dbReference type="InterPro" id="IPR001789">
    <property type="entry name" value="Sig_transdc_resp-reg_receiver"/>
</dbReference>
<dbReference type="GO" id="GO:0043709">
    <property type="term" value="P:cell adhesion involved in single-species biofilm formation"/>
    <property type="evidence" value="ECO:0007669"/>
    <property type="project" value="TreeGrafter"/>
</dbReference>
<dbReference type="Pfam" id="PF00990">
    <property type="entry name" value="GGDEF"/>
    <property type="match status" value="1"/>
</dbReference>
<feature type="domain" description="Response regulatory" evidence="4">
    <location>
        <begin position="153"/>
        <end position="272"/>
    </location>
</feature>
<dbReference type="SMART" id="SM00448">
    <property type="entry name" value="REC"/>
    <property type="match status" value="2"/>
</dbReference>
<evidence type="ECO:0000256" key="3">
    <source>
        <dbReference type="PROSITE-ProRule" id="PRU00169"/>
    </source>
</evidence>
<dbReference type="EMBL" id="CP080776">
    <property type="protein sequence ID" value="UWP94269.1"/>
    <property type="molecule type" value="Genomic_DNA"/>
</dbReference>
<keyword evidence="6" id="KW-0808">Transferase</keyword>
<dbReference type="CDD" id="cd01949">
    <property type="entry name" value="GGDEF"/>
    <property type="match status" value="1"/>
</dbReference>
<dbReference type="PANTHER" id="PTHR45138">
    <property type="entry name" value="REGULATORY COMPONENTS OF SENSORY TRANSDUCTION SYSTEM"/>
    <property type="match status" value="1"/>
</dbReference>
<dbReference type="GO" id="GO:1902201">
    <property type="term" value="P:negative regulation of bacterial-type flagellum-dependent cell motility"/>
    <property type="evidence" value="ECO:0007669"/>
    <property type="project" value="TreeGrafter"/>
</dbReference>
<evidence type="ECO:0000259" key="4">
    <source>
        <dbReference type="PROSITE" id="PS50110"/>
    </source>
</evidence>
<dbReference type="SUPFAM" id="SSF55073">
    <property type="entry name" value="Nucleotide cyclase"/>
    <property type="match status" value="1"/>
</dbReference>
<dbReference type="InterPro" id="IPR043128">
    <property type="entry name" value="Rev_trsase/Diguanyl_cyclase"/>
</dbReference>
<feature type="domain" description="GGDEF" evidence="5">
    <location>
        <begin position="322"/>
        <end position="460"/>
    </location>
</feature>
<evidence type="ECO:0000313" key="7">
    <source>
        <dbReference type="Proteomes" id="UP001057991"/>
    </source>
</evidence>
<dbReference type="GO" id="GO:0052621">
    <property type="term" value="F:diguanylate cyclase activity"/>
    <property type="evidence" value="ECO:0007669"/>
    <property type="project" value="UniProtKB-EC"/>
</dbReference>
<gene>
    <name evidence="6" type="ORF">K3X48_08360</name>
</gene>
<dbReference type="PROSITE" id="PS50887">
    <property type="entry name" value="GGDEF"/>
    <property type="match status" value="1"/>
</dbReference>
<dbReference type="AlphaFoldDB" id="A0A9Q9H652"/>
<dbReference type="InterPro" id="IPR050469">
    <property type="entry name" value="Diguanylate_Cyclase"/>
</dbReference>
<evidence type="ECO:0000313" key="6">
    <source>
        <dbReference type="EMBL" id="UWP94269.1"/>
    </source>
</evidence>
<feature type="domain" description="Response regulatory" evidence="4">
    <location>
        <begin position="4"/>
        <end position="120"/>
    </location>
</feature>
<dbReference type="InterPro" id="IPR000160">
    <property type="entry name" value="GGDEF_dom"/>
</dbReference>
<accession>A0A9Q9H652</accession>
<dbReference type="GO" id="GO:0005886">
    <property type="term" value="C:plasma membrane"/>
    <property type="evidence" value="ECO:0007669"/>
    <property type="project" value="TreeGrafter"/>
</dbReference>
<evidence type="ECO:0000256" key="2">
    <source>
        <dbReference type="ARBA" id="ARBA00034247"/>
    </source>
</evidence>
<dbReference type="PROSITE" id="PS50110">
    <property type="entry name" value="RESPONSE_REGULATORY"/>
    <property type="match status" value="2"/>
</dbReference>
<dbReference type="InterPro" id="IPR029787">
    <property type="entry name" value="Nucleotide_cyclase"/>
</dbReference>
<dbReference type="PANTHER" id="PTHR45138:SF9">
    <property type="entry name" value="DIGUANYLATE CYCLASE DGCM-RELATED"/>
    <property type="match status" value="1"/>
</dbReference>
<comment type="caution">
    <text evidence="3">Lacks conserved residue(s) required for the propagation of feature annotation.</text>
</comment>
<evidence type="ECO:0000259" key="5">
    <source>
        <dbReference type="PROSITE" id="PS50887"/>
    </source>
</evidence>
<sequence>MSGRILIADDVATNRIVLKVKLTSACYDVAQAANVSDVIAMASQRRPDLILLGQTLEGGGGIEACRRLKAIKDLSAIPVVIISPTTDRNARLEALRAGAEDFLSKPLDETTLLAIVRNLMRTHAARQEMQRRQKLAEEMGFAEPSSSFQRLARIALLAPAVETGLMWRKALTQELGQKVDVISKGKALEDSAQGNSVPDVFVIASNLTEQGDGLRLVSELRSRLSTRHSVIIFIDEIRNGPAAAMALDLGANAVMPGHFDAEEIAARLELLIPAKFISDRLRNTVDQRLSMAVTDPLTGLYNRRYASSYLERLEIQSQQSGKGFAVMLMDLDRFKSINDRHGHIVGDDVLVEVSARLRDGIRDMDLLARYGGEEFLIAMPDTEFEGAMAMAERLRAIVGNQPVLSASSGANVPVTMSIGVAVAHAGKVAPGEVQRLLQSADRALYAAKSEGRNQVTFIQSAA</sequence>
<protein>
    <recommendedName>
        <fullName evidence="1">diguanylate cyclase</fullName>
        <ecNumber evidence="1">2.7.7.65</ecNumber>
    </recommendedName>
</protein>
<proteinExistence type="predicted"/>
<dbReference type="RefSeq" id="WP_259805468.1">
    <property type="nucleotide sequence ID" value="NZ_CP080776.1"/>
</dbReference>
<dbReference type="Gene3D" id="3.40.50.2300">
    <property type="match status" value="1"/>
</dbReference>
<dbReference type="Proteomes" id="UP001057991">
    <property type="component" value="Chromosome"/>
</dbReference>
<dbReference type="Gene3D" id="3.30.70.270">
    <property type="match status" value="1"/>
</dbReference>
<name>A0A9Q9H652_9RHOB</name>
<reference evidence="6" key="1">
    <citation type="submission" date="2021-08" db="EMBL/GenBank/DDBJ databases">
        <authorList>
            <person name="Nwanade C."/>
            <person name="Wang M."/>
            <person name="Masoudi A."/>
            <person name="Yu Z."/>
            <person name="Liu J."/>
        </authorList>
    </citation>
    <scope>NUCLEOTIDE SEQUENCE</scope>
    <source>
        <strain evidence="6">S056</strain>
    </source>
</reference>
<organism evidence="6 7">
    <name type="scientific">Aliiroseovarius crassostreae</name>
    <dbReference type="NCBI Taxonomy" id="154981"/>
    <lineage>
        <taxon>Bacteria</taxon>
        <taxon>Pseudomonadati</taxon>
        <taxon>Pseudomonadota</taxon>
        <taxon>Alphaproteobacteria</taxon>
        <taxon>Rhodobacterales</taxon>
        <taxon>Paracoccaceae</taxon>
        <taxon>Aliiroseovarius</taxon>
    </lineage>
</organism>
<dbReference type="EC" id="2.7.7.65" evidence="1"/>
<keyword evidence="6" id="KW-0548">Nucleotidyltransferase</keyword>